<dbReference type="KEGG" id="mlo:mll1654"/>
<dbReference type="EC" id="2.1.1.-" evidence="4"/>
<dbReference type="Pfam" id="PF06253">
    <property type="entry name" value="MTTB"/>
    <property type="match status" value="1"/>
</dbReference>
<reference evidence="6 7" key="1">
    <citation type="journal article" date="2000" name="DNA Res.">
        <title>Complete genome structure of the nitrogen-fixing symbiotic bacterium Mesorhizobium loti.</title>
        <authorList>
            <person name="Kaneko T."/>
            <person name="Nakamura Y."/>
            <person name="Sato S."/>
            <person name="Asamizu E."/>
            <person name="Kato T."/>
            <person name="Sasamoto S."/>
            <person name="Watanabe A."/>
            <person name="Idesawa K."/>
            <person name="Ishikawa A."/>
            <person name="Kawashima K."/>
            <person name="Kimura T."/>
            <person name="Kishida Y."/>
            <person name="Kiyokawa C."/>
            <person name="Kohara M."/>
            <person name="Matsumoto M."/>
            <person name="Matsuno A."/>
            <person name="Mochizuki Y."/>
            <person name="Nakayama S."/>
            <person name="Nakazaki N."/>
            <person name="Shimpo S."/>
            <person name="Sugimoto M."/>
            <person name="Takeuchi C."/>
            <person name="Yamada M."/>
            <person name="Tabata S."/>
        </authorList>
    </citation>
    <scope>NUCLEOTIDE SEQUENCE [LARGE SCALE GENOMIC DNA]</scope>
    <source>
        <strain evidence="7">LMG 29417 / CECT 9101 / MAFF 303099</strain>
    </source>
</reference>
<evidence type="ECO:0000256" key="5">
    <source>
        <dbReference type="SAM" id="MobiDB-lite"/>
    </source>
</evidence>
<accession>Q98K37</accession>
<evidence type="ECO:0000256" key="4">
    <source>
        <dbReference type="PIRNR" id="PIRNR037567"/>
    </source>
</evidence>
<dbReference type="InterPro" id="IPR010426">
    <property type="entry name" value="MTTB_MeTrfase"/>
</dbReference>
<name>Q98K37_RHILO</name>
<comment type="similarity">
    <text evidence="1 4">Belongs to the trimethylamine methyltransferase family.</text>
</comment>
<keyword evidence="2 6" id="KW-0489">Methyltransferase</keyword>
<evidence type="ECO:0000256" key="3">
    <source>
        <dbReference type="ARBA" id="ARBA00022679"/>
    </source>
</evidence>
<evidence type="ECO:0000313" key="7">
    <source>
        <dbReference type="Proteomes" id="UP000000552"/>
    </source>
</evidence>
<dbReference type="GO" id="GO:0008168">
    <property type="term" value="F:methyltransferase activity"/>
    <property type="evidence" value="ECO:0007669"/>
    <property type="project" value="UniProtKB-KW"/>
</dbReference>
<proteinExistence type="inferred from homology"/>
<keyword evidence="3 4" id="KW-0808">Transferase</keyword>
<evidence type="ECO:0000256" key="1">
    <source>
        <dbReference type="ARBA" id="ARBA00007137"/>
    </source>
</evidence>
<sequence>MSVRENAIVVFRRLLSLFIKSFCRNAALAKIAPVNGVFLTACPPCRSFDAGMNEPRRKRGAERTSNRGPAPIPQLPQRRVTNPYPPMALLSSDQIEAIHQASMHILENFGIEVMSPRALSLFEQAGARVDHASANVRLDRGMVDEALKTTRSSYTLTPRNPANAIHLGGNTINFTLVAGPPNVHDMERGRRAGNLRDYADLTRLAQHFNCVHMLGNQVCAPVELPANSRHLDTYFTNLTLTDKSFHVSAIGRGRALDGIEMMAIARGLTLDQMRDDPGIATIISVNSPRRFDEMMAEGLMTMAEFGQSVAVTPFTLMGAMSPVTLAGALAQQNAEALFGVVLTQLVRPAAPVMYGAFTSNVDMKSGAPAFGTPENTKANIASGQLARRYGLPYRTTPGSASNAADAQGAYETLMALWGAVLGHGNLVYHAAGWQEGGLTASFEKFIIDVEMIQHMMEFLRPIVVDEAELAIEALGAVPTGGHFFGEPHTLERYATAFYQPMLSNWQNFEAWQEAGSLDATARATRLWKKALEDYVEPAMDIVVREALEAYVARRKEAIGQGEP</sequence>
<dbReference type="AlphaFoldDB" id="Q98K37"/>
<dbReference type="Gene3D" id="3.20.20.480">
    <property type="entry name" value="Trimethylamine methyltransferase-like"/>
    <property type="match status" value="1"/>
</dbReference>
<dbReference type="GO" id="GO:0032259">
    <property type="term" value="P:methylation"/>
    <property type="evidence" value="ECO:0007669"/>
    <property type="project" value="UniProtKB-KW"/>
</dbReference>
<dbReference type="InterPro" id="IPR038601">
    <property type="entry name" value="MttB-like_sf"/>
</dbReference>
<dbReference type="HOGENOM" id="CLU_033581_0_0_5"/>
<feature type="region of interest" description="Disordered" evidence="5">
    <location>
        <begin position="49"/>
        <end position="81"/>
    </location>
</feature>
<protein>
    <recommendedName>
        <fullName evidence="4">Methyltransferase</fullName>
        <ecNumber evidence="4">2.1.1.-</ecNumber>
    </recommendedName>
</protein>
<evidence type="ECO:0000313" key="6">
    <source>
        <dbReference type="EMBL" id="BAB48977.1"/>
    </source>
</evidence>
<dbReference type="EMBL" id="BA000012">
    <property type="protein sequence ID" value="BAB48977.1"/>
    <property type="molecule type" value="Genomic_DNA"/>
</dbReference>
<dbReference type="eggNOG" id="COG5598">
    <property type="taxonomic scope" value="Bacteria"/>
</dbReference>
<evidence type="ECO:0000256" key="2">
    <source>
        <dbReference type="ARBA" id="ARBA00022603"/>
    </source>
</evidence>
<organism evidence="6 7">
    <name type="scientific">Mesorhizobium japonicum (strain LMG 29417 / CECT 9101 / MAFF 303099)</name>
    <name type="common">Mesorhizobium loti (strain MAFF 303099)</name>
    <dbReference type="NCBI Taxonomy" id="266835"/>
    <lineage>
        <taxon>Bacteria</taxon>
        <taxon>Pseudomonadati</taxon>
        <taxon>Pseudomonadota</taxon>
        <taxon>Alphaproteobacteria</taxon>
        <taxon>Hyphomicrobiales</taxon>
        <taxon>Phyllobacteriaceae</taxon>
        <taxon>Mesorhizobium</taxon>
    </lineage>
</organism>
<dbReference type="PIRSF" id="PIRSF037567">
    <property type="entry name" value="MTTB_MeTrfase"/>
    <property type="match status" value="1"/>
</dbReference>
<dbReference type="GO" id="GO:0015948">
    <property type="term" value="P:methanogenesis"/>
    <property type="evidence" value="ECO:0007669"/>
    <property type="project" value="UniProtKB-UniRule"/>
</dbReference>
<dbReference type="Proteomes" id="UP000000552">
    <property type="component" value="Chromosome"/>
</dbReference>
<gene>
    <name evidence="6" type="ordered locus">mll1654</name>
</gene>